<sequence length="227" mass="25511">MAIQQNRNIPCMWDIFGKPPPNDETSLTINDLPKSKCDNSSYSDSNGNDSAISVGSASDEELYFSSCSNNTNTAKKKKRFGRKDAVTEPEVKYLERHLSMKKTIRKKIMRDLQKAFVEDPNEFRVEDIPPEQLKAEINLQSLSFAPAGKKKDKKNNESNFLDFLRTGSGLGENKANGGNVKNIKNKGYKDADGDSGHGSPATEESEEEDRKTSFWKRFTMKGSRSKR</sequence>
<protein>
    <submittedName>
        <fullName evidence="2">Uncharacterized protein</fullName>
    </submittedName>
</protein>
<feature type="region of interest" description="Disordered" evidence="1">
    <location>
        <begin position="162"/>
        <end position="227"/>
    </location>
</feature>
<name>A0AAN9Y8L4_9HEMI</name>
<feature type="compositionally biased region" description="Low complexity" evidence="1">
    <location>
        <begin position="173"/>
        <end position="182"/>
    </location>
</feature>
<comment type="caution">
    <text evidence="2">The sequence shown here is derived from an EMBL/GenBank/DDBJ whole genome shotgun (WGS) entry which is preliminary data.</text>
</comment>
<evidence type="ECO:0000256" key="1">
    <source>
        <dbReference type="SAM" id="MobiDB-lite"/>
    </source>
</evidence>
<dbReference type="AlphaFoldDB" id="A0AAN9Y8L4"/>
<evidence type="ECO:0000313" key="2">
    <source>
        <dbReference type="EMBL" id="KAK7603141.1"/>
    </source>
</evidence>
<gene>
    <name evidence="2" type="ORF">V9T40_003140</name>
</gene>
<organism evidence="2 3">
    <name type="scientific">Parthenolecanium corni</name>
    <dbReference type="NCBI Taxonomy" id="536013"/>
    <lineage>
        <taxon>Eukaryota</taxon>
        <taxon>Metazoa</taxon>
        <taxon>Ecdysozoa</taxon>
        <taxon>Arthropoda</taxon>
        <taxon>Hexapoda</taxon>
        <taxon>Insecta</taxon>
        <taxon>Pterygota</taxon>
        <taxon>Neoptera</taxon>
        <taxon>Paraneoptera</taxon>
        <taxon>Hemiptera</taxon>
        <taxon>Sternorrhyncha</taxon>
        <taxon>Coccoidea</taxon>
        <taxon>Coccidae</taxon>
        <taxon>Parthenolecanium</taxon>
    </lineage>
</organism>
<dbReference type="EMBL" id="JBBCAQ010000006">
    <property type="protein sequence ID" value="KAK7603141.1"/>
    <property type="molecule type" value="Genomic_DNA"/>
</dbReference>
<evidence type="ECO:0000313" key="3">
    <source>
        <dbReference type="Proteomes" id="UP001367676"/>
    </source>
</evidence>
<reference evidence="2 3" key="1">
    <citation type="submission" date="2024-03" db="EMBL/GenBank/DDBJ databases">
        <title>Adaptation during the transition from Ophiocordyceps entomopathogen to insect associate is accompanied by gene loss and intensified selection.</title>
        <authorList>
            <person name="Ward C.M."/>
            <person name="Onetto C.A."/>
            <person name="Borneman A.R."/>
        </authorList>
    </citation>
    <scope>NUCLEOTIDE SEQUENCE [LARGE SCALE GENOMIC DNA]</scope>
    <source>
        <strain evidence="2">AWRI1</strain>
        <tissue evidence="2">Single Adult Female</tissue>
    </source>
</reference>
<keyword evidence="3" id="KW-1185">Reference proteome</keyword>
<accession>A0AAN9Y8L4</accession>
<feature type="compositionally biased region" description="Low complexity" evidence="1">
    <location>
        <begin position="38"/>
        <end position="50"/>
    </location>
</feature>
<proteinExistence type="predicted"/>
<feature type="region of interest" description="Disordered" evidence="1">
    <location>
        <begin position="20"/>
        <end position="53"/>
    </location>
</feature>
<dbReference type="Proteomes" id="UP001367676">
    <property type="component" value="Unassembled WGS sequence"/>
</dbReference>